<dbReference type="PROSITE" id="PS00237">
    <property type="entry name" value="G_PROTEIN_RECEP_F1_1"/>
    <property type="match status" value="1"/>
</dbReference>
<evidence type="ECO:0000256" key="17">
    <source>
        <dbReference type="SAM" id="Phobius"/>
    </source>
</evidence>
<dbReference type="KEGG" id="dmo:Dmoj_GI22413"/>
<keyword evidence="7 17" id="KW-1133">Transmembrane helix</keyword>
<evidence type="ECO:0000256" key="6">
    <source>
        <dbReference type="ARBA" id="ARBA00022737"/>
    </source>
</evidence>
<evidence type="ECO:0000256" key="3">
    <source>
        <dbReference type="ARBA" id="ARBA00022475"/>
    </source>
</evidence>
<feature type="domain" description="G-protein coupled receptors family 1 profile" evidence="18">
    <location>
        <begin position="460"/>
        <end position="716"/>
    </location>
</feature>
<dbReference type="GO" id="GO:0008528">
    <property type="term" value="F:G protein-coupled peptide receptor activity"/>
    <property type="evidence" value="ECO:0007669"/>
    <property type="project" value="TreeGrafter"/>
</dbReference>
<dbReference type="Pfam" id="PF00057">
    <property type="entry name" value="Ldl_recept_a"/>
    <property type="match status" value="1"/>
</dbReference>
<dbReference type="Gene3D" id="1.20.1070.10">
    <property type="entry name" value="Rhodopsin 7-helix transmembrane proteins"/>
    <property type="match status" value="1"/>
</dbReference>
<dbReference type="InterPro" id="IPR000276">
    <property type="entry name" value="GPCR_Rhodpsn"/>
</dbReference>
<name>B4K4V9_DROMO</name>
<evidence type="ECO:0000256" key="14">
    <source>
        <dbReference type="PROSITE-ProRule" id="PRU00124"/>
    </source>
</evidence>
<keyword evidence="5 15" id="KW-0812">Transmembrane</keyword>
<dbReference type="GO" id="GO:0007189">
    <property type="term" value="P:adenylate cyclase-activating G protein-coupled receptor signaling pathway"/>
    <property type="evidence" value="ECO:0007669"/>
    <property type="project" value="EnsemblMetazoa"/>
</dbReference>
<sequence length="783" mass="88960">MVYGRSIAVGIGFITIVLLLSGLVFYLSLGPCPTGSFACNNGIQCVPQRQMCDKHLDCTDGSDENPVECGNLYGSKELADKIVRNAIEKKKQQQQQQQQQLQIQQQQRPAIVGTNSSVWDLSSLAVSRNQSLVIPCAITTYPRVCQCGGGTMLYCGKFAKLRRFPRISDEVTNLFIIRNNLTLKENLFANLTRLQKLTLKYNNISRLPAGCFSGLPHLERLEVGHNNFSQLPPGIFKDLPALQWLFLVNNQLRYFPMDQLAAMQKLEWLVLSHNRLTLRNVQLTKSPKLVEIFLDHNRIEYIGAKTFAQLDNLELLDLQYNLITHIHSEAFANLTAILDIRLIGNPIKELSGETFMHNTHLEALSLAHMPLHIDRNLIDALNVSFLNLTGIEFERIDFDALNRMPNLKYIVFDRFYYCSMTPHVLMCKPKTDGVSSFKDLLSKPLLRHSTWFMATLSIAGNLMVLYGRFIYRDENVAVTMVIRNLALADMLMGFYLLILGVQDYRYRDEYHMVARDWLKSWQCKAIGTLAVSSSEVSMLILAFMSLERFLLIADPFRGHRAISVRIIYFSLLCIWATGVGLAVTPLVIWYSSSQFYGTHSGTCFPLFIHEAYPLGWQYSAFVFLGVNLLLLLMIALLYTALLISIWRTRSATPLSLLDCEFAVRFFFIVLTDVLCWAPIIAMKIWVFFKYNISDDIYAWLVVFILPLNSAVNPLLYTFTTPKYRNQILLRGWKKITSRKRTETGHGNVANTTTGTATGSSQNPDEYTTTTGIKSMPLALTLSH</sequence>
<dbReference type="eggNOG" id="KOG0619">
    <property type="taxonomic scope" value="Eukaryota"/>
</dbReference>
<feature type="transmembrane region" description="Helical" evidence="17">
    <location>
        <begin position="481"/>
        <end position="501"/>
    </location>
</feature>
<reference evidence="19 20" key="1">
    <citation type="journal article" date="2007" name="Nature">
        <title>Evolution of genes and genomes on the Drosophila phylogeny.</title>
        <authorList>
            <consortium name="Drosophila 12 Genomes Consortium"/>
            <person name="Clark A.G."/>
            <person name="Eisen M.B."/>
            <person name="Smith D.R."/>
            <person name="Bergman C.M."/>
            <person name="Oliver B."/>
            <person name="Markow T.A."/>
            <person name="Kaufman T.C."/>
            <person name="Kellis M."/>
            <person name="Gelbart W."/>
            <person name="Iyer V.N."/>
            <person name="Pollard D.A."/>
            <person name="Sackton T.B."/>
            <person name="Larracuente A.M."/>
            <person name="Singh N.D."/>
            <person name="Abad J.P."/>
            <person name="Abt D.N."/>
            <person name="Adryan B."/>
            <person name="Aguade M."/>
            <person name="Akashi H."/>
            <person name="Anderson W.W."/>
            <person name="Aquadro C.F."/>
            <person name="Ardell D.H."/>
            <person name="Arguello R."/>
            <person name="Artieri C.G."/>
            <person name="Barbash D.A."/>
            <person name="Barker D."/>
            <person name="Barsanti P."/>
            <person name="Batterham P."/>
            <person name="Batzoglou S."/>
            <person name="Begun D."/>
            <person name="Bhutkar A."/>
            <person name="Blanco E."/>
            <person name="Bosak S.A."/>
            <person name="Bradley R.K."/>
            <person name="Brand A.D."/>
            <person name="Brent M.R."/>
            <person name="Brooks A.N."/>
            <person name="Brown R.H."/>
            <person name="Butlin R.K."/>
            <person name="Caggese C."/>
            <person name="Calvi B.R."/>
            <person name="Bernardo de Carvalho A."/>
            <person name="Caspi A."/>
            <person name="Castrezana S."/>
            <person name="Celniker S.E."/>
            <person name="Chang J.L."/>
            <person name="Chapple C."/>
            <person name="Chatterji S."/>
            <person name="Chinwalla A."/>
            <person name="Civetta A."/>
            <person name="Clifton S.W."/>
            <person name="Comeron J.M."/>
            <person name="Costello J.C."/>
            <person name="Coyne J.A."/>
            <person name="Daub J."/>
            <person name="David R.G."/>
            <person name="Delcher A.L."/>
            <person name="Delehaunty K."/>
            <person name="Do C.B."/>
            <person name="Ebling H."/>
            <person name="Edwards K."/>
            <person name="Eickbush T."/>
            <person name="Evans J.D."/>
            <person name="Filipski A."/>
            <person name="Findeiss S."/>
            <person name="Freyhult E."/>
            <person name="Fulton L."/>
            <person name="Fulton R."/>
            <person name="Garcia A.C."/>
            <person name="Gardiner A."/>
            <person name="Garfield D.A."/>
            <person name="Garvin B.E."/>
            <person name="Gibson G."/>
            <person name="Gilbert D."/>
            <person name="Gnerre S."/>
            <person name="Godfrey J."/>
            <person name="Good R."/>
            <person name="Gotea V."/>
            <person name="Gravely B."/>
            <person name="Greenberg A.J."/>
            <person name="Griffiths-Jones S."/>
            <person name="Gross S."/>
            <person name="Guigo R."/>
            <person name="Gustafson E.A."/>
            <person name="Haerty W."/>
            <person name="Hahn M.W."/>
            <person name="Halligan D.L."/>
            <person name="Halpern A.L."/>
            <person name="Halter G.M."/>
            <person name="Han M.V."/>
            <person name="Heger A."/>
            <person name="Hillier L."/>
            <person name="Hinrichs A.S."/>
            <person name="Holmes I."/>
            <person name="Hoskins R.A."/>
            <person name="Hubisz M.J."/>
            <person name="Hultmark D."/>
            <person name="Huntley M.A."/>
            <person name="Jaffe D.B."/>
            <person name="Jagadeeshan S."/>
            <person name="Jeck W.R."/>
            <person name="Johnson J."/>
            <person name="Jones C.D."/>
            <person name="Jordan W.C."/>
            <person name="Karpen G.H."/>
            <person name="Kataoka E."/>
            <person name="Keightley P.D."/>
            <person name="Kheradpour P."/>
            <person name="Kirkness E.F."/>
            <person name="Koerich L.B."/>
            <person name="Kristiansen K."/>
            <person name="Kudrna D."/>
            <person name="Kulathinal R.J."/>
            <person name="Kumar S."/>
            <person name="Kwok R."/>
            <person name="Lander E."/>
            <person name="Langley C.H."/>
            <person name="Lapoint R."/>
            <person name="Lazzaro B.P."/>
            <person name="Lee S.J."/>
            <person name="Levesque L."/>
            <person name="Li R."/>
            <person name="Lin C.F."/>
            <person name="Lin M.F."/>
            <person name="Lindblad-Toh K."/>
            <person name="Llopart A."/>
            <person name="Long M."/>
            <person name="Low L."/>
            <person name="Lozovsky E."/>
            <person name="Lu J."/>
            <person name="Luo M."/>
            <person name="Machado C.A."/>
            <person name="Makalowski W."/>
            <person name="Marzo M."/>
            <person name="Matsuda M."/>
            <person name="Matzkin L."/>
            <person name="McAllister B."/>
            <person name="McBride C.S."/>
            <person name="McKernan B."/>
            <person name="McKernan K."/>
            <person name="Mendez-Lago M."/>
            <person name="Minx P."/>
            <person name="Mollenhauer M.U."/>
            <person name="Montooth K."/>
            <person name="Mount S.M."/>
            <person name="Mu X."/>
            <person name="Myers E."/>
            <person name="Negre B."/>
            <person name="Newfeld S."/>
            <person name="Nielsen R."/>
            <person name="Noor M.A."/>
            <person name="O'Grady P."/>
            <person name="Pachter L."/>
            <person name="Papaceit M."/>
            <person name="Parisi M.J."/>
            <person name="Parisi M."/>
            <person name="Parts L."/>
            <person name="Pedersen J.S."/>
            <person name="Pesole G."/>
            <person name="Phillippy A.M."/>
            <person name="Ponting C.P."/>
            <person name="Pop M."/>
            <person name="Porcelli D."/>
            <person name="Powell J.R."/>
            <person name="Prohaska S."/>
            <person name="Pruitt K."/>
            <person name="Puig M."/>
            <person name="Quesneville H."/>
            <person name="Ram K.R."/>
            <person name="Rand D."/>
            <person name="Rasmussen M.D."/>
            <person name="Reed L.K."/>
            <person name="Reenan R."/>
            <person name="Reily A."/>
            <person name="Remington K.A."/>
            <person name="Rieger T.T."/>
            <person name="Ritchie M.G."/>
            <person name="Robin C."/>
            <person name="Rogers Y.H."/>
            <person name="Rohde C."/>
            <person name="Rozas J."/>
            <person name="Rubenfield M.J."/>
            <person name="Ruiz A."/>
            <person name="Russo S."/>
            <person name="Salzberg S.L."/>
            <person name="Sanchez-Gracia A."/>
            <person name="Saranga D.J."/>
            <person name="Sato H."/>
            <person name="Schaeffer S.W."/>
            <person name="Schatz M.C."/>
            <person name="Schlenke T."/>
            <person name="Schwartz R."/>
            <person name="Segarra C."/>
            <person name="Singh R.S."/>
            <person name="Sirot L."/>
            <person name="Sirota M."/>
            <person name="Sisneros N.B."/>
            <person name="Smith C.D."/>
            <person name="Smith T.F."/>
            <person name="Spieth J."/>
            <person name="Stage D.E."/>
            <person name="Stark A."/>
            <person name="Stephan W."/>
            <person name="Strausberg R.L."/>
            <person name="Strempel S."/>
            <person name="Sturgill D."/>
            <person name="Sutton G."/>
            <person name="Sutton G.G."/>
            <person name="Tao W."/>
            <person name="Teichmann S."/>
            <person name="Tobari Y.N."/>
            <person name="Tomimura Y."/>
            <person name="Tsolas J.M."/>
            <person name="Valente V.L."/>
            <person name="Venter E."/>
            <person name="Venter J.C."/>
            <person name="Vicario S."/>
            <person name="Vieira F.G."/>
            <person name="Vilella A.J."/>
            <person name="Villasante A."/>
            <person name="Walenz B."/>
            <person name="Wang J."/>
            <person name="Wasserman M."/>
            <person name="Watts T."/>
            <person name="Wilson D."/>
            <person name="Wilson R.K."/>
            <person name="Wing R.A."/>
            <person name="Wolfner M.F."/>
            <person name="Wong A."/>
            <person name="Wong G.K."/>
            <person name="Wu C.I."/>
            <person name="Wu G."/>
            <person name="Yamamoto D."/>
            <person name="Yang H.P."/>
            <person name="Yang S.P."/>
            <person name="Yorke J.A."/>
            <person name="Yoshida K."/>
            <person name="Zdobnov E."/>
            <person name="Zhang P."/>
            <person name="Zhang Y."/>
            <person name="Zimin A.V."/>
            <person name="Baldwin J."/>
            <person name="Abdouelleil A."/>
            <person name="Abdulkadir J."/>
            <person name="Abebe A."/>
            <person name="Abera B."/>
            <person name="Abreu J."/>
            <person name="Acer S.C."/>
            <person name="Aftuck L."/>
            <person name="Alexander A."/>
            <person name="An P."/>
            <person name="Anderson E."/>
            <person name="Anderson S."/>
            <person name="Arachi H."/>
            <person name="Azer M."/>
            <person name="Bachantsang P."/>
            <person name="Barry A."/>
            <person name="Bayul T."/>
            <person name="Berlin A."/>
            <person name="Bessette D."/>
            <person name="Bloom T."/>
            <person name="Blye J."/>
            <person name="Boguslavskiy L."/>
            <person name="Bonnet C."/>
            <person name="Boukhgalter B."/>
            <person name="Bourzgui I."/>
            <person name="Brown A."/>
            <person name="Cahill P."/>
            <person name="Channer S."/>
            <person name="Cheshatsang Y."/>
            <person name="Chuda L."/>
            <person name="Citroen M."/>
            <person name="Collymore A."/>
            <person name="Cooke P."/>
            <person name="Costello M."/>
            <person name="D'Aco K."/>
            <person name="Daza R."/>
            <person name="De Haan G."/>
            <person name="DeGray S."/>
            <person name="DeMaso C."/>
            <person name="Dhargay N."/>
            <person name="Dooley K."/>
            <person name="Dooley E."/>
            <person name="Doricent M."/>
            <person name="Dorje P."/>
            <person name="Dorjee K."/>
            <person name="Dupes A."/>
            <person name="Elong R."/>
            <person name="Falk J."/>
            <person name="Farina A."/>
            <person name="Faro S."/>
            <person name="Ferguson D."/>
            <person name="Fisher S."/>
            <person name="Foley C.D."/>
            <person name="Franke A."/>
            <person name="Friedrich D."/>
            <person name="Gadbois L."/>
            <person name="Gearin G."/>
            <person name="Gearin C.R."/>
            <person name="Giannoukos G."/>
            <person name="Goode T."/>
            <person name="Graham J."/>
            <person name="Grandbois E."/>
            <person name="Grewal S."/>
            <person name="Gyaltsen K."/>
            <person name="Hafez N."/>
            <person name="Hagos B."/>
            <person name="Hall J."/>
            <person name="Henson C."/>
            <person name="Hollinger A."/>
            <person name="Honan T."/>
            <person name="Huard M.D."/>
            <person name="Hughes L."/>
            <person name="Hurhula B."/>
            <person name="Husby M.E."/>
            <person name="Kamat A."/>
            <person name="Kanga B."/>
            <person name="Kashin S."/>
            <person name="Khazanovich D."/>
            <person name="Kisner P."/>
            <person name="Lance K."/>
            <person name="Lara M."/>
            <person name="Lee W."/>
            <person name="Lennon N."/>
            <person name="Letendre F."/>
            <person name="LeVine R."/>
            <person name="Lipovsky A."/>
            <person name="Liu X."/>
            <person name="Liu J."/>
            <person name="Liu S."/>
            <person name="Lokyitsang T."/>
            <person name="Lokyitsang Y."/>
            <person name="Lubonja R."/>
            <person name="Lui A."/>
            <person name="MacDonald P."/>
            <person name="Magnisalis V."/>
            <person name="Maru K."/>
            <person name="Matthews C."/>
            <person name="McCusker W."/>
            <person name="McDonough S."/>
            <person name="Mehta T."/>
            <person name="Meldrim J."/>
            <person name="Meneus L."/>
            <person name="Mihai O."/>
            <person name="Mihalev A."/>
            <person name="Mihova T."/>
            <person name="Mittelman R."/>
            <person name="Mlenga V."/>
            <person name="Montmayeur A."/>
            <person name="Mulrain L."/>
            <person name="Navidi A."/>
            <person name="Naylor J."/>
            <person name="Negash T."/>
            <person name="Nguyen T."/>
            <person name="Nguyen N."/>
            <person name="Nicol R."/>
            <person name="Norbu C."/>
            <person name="Norbu N."/>
            <person name="Novod N."/>
            <person name="O'Neill B."/>
            <person name="Osman S."/>
            <person name="Markiewicz E."/>
            <person name="Oyono O.L."/>
            <person name="Patti C."/>
            <person name="Phunkhang P."/>
            <person name="Pierre F."/>
            <person name="Priest M."/>
            <person name="Raghuraman S."/>
            <person name="Rege F."/>
            <person name="Reyes R."/>
            <person name="Rise C."/>
            <person name="Rogov P."/>
            <person name="Ross K."/>
            <person name="Ryan E."/>
            <person name="Settipalli S."/>
            <person name="Shea T."/>
            <person name="Sherpa N."/>
            <person name="Shi L."/>
            <person name="Shih D."/>
            <person name="Sparrow T."/>
            <person name="Spaulding J."/>
            <person name="Stalker J."/>
            <person name="Stange-Thomann N."/>
            <person name="Stavropoulos S."/>
            <person name="Stone C."/>
            <person name="Strader C."/>
            <person name="Tesfaye S."/>
            <person name="Thomson T."/>
            <person name="Thoulutsang Y."/>
            <person name="Thoulutsang D."/>
            <person name="Topham K."/>
            <person name="Topping I."/>
            <person name="Tsamla T."/>
            <person name="Vassiliev H."/>
            <person name="Vo A."/>
            <person name="Wangchuk T."/>
            <person name="Wangdi T."/>
            <person name="Weiand M."/>
            <person name="Wilkinson J."/>
            <person name="Wilson A."/>
            <person name="Yadav S."/>
            <person name="Young G."/>
            <person name="Yu Q."/>
            <person name="Zembek L."/>
            <person name="Zhong D."/>
            <person name="Zimmer A."/>
            <person name="Zwirko Z."/>
            <person name="Jaffe D.B."/>
            <person name="Alvarez P."/>
            <person name="Brockman W."/>
            <person name="Butler J."/>
            <person name="Chin C."/>
            <person name="Gnerre S."/>
            <person name="Grabherr M."/>
            <person name="Kleber M."/>
            <person name="Mauceli E."/>
            <person name="MacCallum I."/>
        </authorList>
    </citation>
    <scope>NUCLEOTIDE SEQUENCE [LARGE SCALE GENOMIC DNA]</scope>
    <source>
        <strain evidence="20">Tucson 15081-1352.22</strain>
    </source>
</reference>
<dbReference type="SUPFAM" id="SSF52058">
    <property type="entry name" value="L domain-like"/>
    <property type="match status" value="1"/>
</dbReference>
<keyword evidence="20" id="KW-1185">Reference proteome</keyword>
<accession>B4K4V9</accession>
<dbReference type="EMBL" id="CH933806">
    <property type="protein sequence ID" value="EDW16112.1"/>
    <property type="molecule type" value="Genomic_DNA"/>
</dbReference>
<keyword evidence="12" id="KW-0325">Glycoprotein</keyword>
<keyword evidence="10" id="KW-1015">Disulfide bond</keyword>
<dbReference type="PROSITE" id="PS50068">
    <property type="entry name" value="LDLRA_2"/>
    <property type="match status" value="1"/>
</dbReference>
<dbReference type="AlphaFoldDB" id="B4K4V9"/>
<evidence type="ECO:0000313" key="20">
    <source>
        <dbReference type="Proteomes" id="UP000009192"/>
    </source>
</evidence>
<dbReference type="GO" id="GO:0005886">
    <property type="term" value="C:plasma membrane"/>
    <property type="evidence" value="ECO:0007669"/>
    <property type="project" value="UniProtKB-SubCell"/>
</dbReference>
<feature type="transmembrane region" description="Helical" evidence="17">
    <location>
        <begin position="7"/>
        <end position="29"/>
    </location>
</feature>
<evidence type="ECO:0000256" key="16">
    <source>
        <dbReference type="SAM" id="MobiDB-lite"/>
    </source>
</evidence>
<dbReference type="GO" id="GO:0009755">
    <property type="term" value="P:hormone-mediated signaling pathway"/>
    <property type="evidence" value="ECO:0007669"/>
    <property type="project" value="TreeGrafter"/>
</dbReference>
<evidence type="ECO:0000313" key="19">
    <source>
        <dbReference type="EMBL" id="EDW16112.1"/>
    </source>
</evidence>
<proteinExistence type="inferred from homology"/>
<dbReference type="InterPro" id="IPR002172">
    <property type="entry name" value="LDrepeatLR_classA_rpt"/>
</dbReference>
<dbReference type="PROSITE" id="PS51450">
    <property type="entry name" value="LRR"/>
    <property type="match status" value="1"/>
</dbReference>
<dbReference type="InterPro" id="IPR017452">
    <property type="entry name" value="GPCR_Rhodpsn_7TM"/>
</dbReference>
<dbReference type="Gene3D" id="2.40.128.620">
    <property type="match status" value="1"/>
</dbReference>
<evidence type="ECO:0000256" key="2">
    <source>
        <dbReference type="ARBA" id="ARBA00010663"/>
    </source>
</evidence>
<dbReference type="HOGENOM" id="CLU_006130_2_1_1"/>
<dbReference type="InterPro" id="IPR032675">
    <property type="entry name" value="LRR_dom_sf"/>
</dbReference>
<organism evidence="19 20">
    <name type="scientific">Drosophila mojavensis</name>
    <name type="common">Fruit fly</name>
    <dbReference type="NCBI Taxonomy" id="7230"/>
    <lineage>
        <taxon>Eukaryota</taxon>
        <taxon>Metazoa</taxon>
        <taxon>Ecdysozoa</taxon>
        <taxon>Arthropoda</taxon>
        <taxon>Hexapoda</taxon>
        <taxon>Insecta</taxon>
        <taxon>Pterygota</taxon>
        <taxon>Neoptera</taxon>
        <taxon>Endopterygota</taxon>
        <taxon>Diptera</taxon>
        <taxon>Brachycera</taxon>
        <taxon>Muscomorpha</taxon>
        <taxon>Ephydroidea</taxon>
        <taxon>Drosophilidae</taxon>
        <taxon>Drosophila</taxon>
    </lineage>
</organism>
<dbReference type="InterPro" id="IPR001611">
    <property type="entry name" value="Leu-rich_rpt"/>
</dbReference>
<dbReference type="FunCoup" id="B4K4V9">
    <property type="interactions" value="67"/>
</dbReference>
<dbReference type="InterPro" id="IPR003591">
    <property type="entry name" value="Leu-rich_rpt_typical-subtyp"/>
</dbReference>
<keyword evidence="3" id="KW-1003">Cell membrane</keyword>
<evidence type="ECO:0000256" key="1">
    <source>
        <dbReference type="ARBA" id="ARBA00004651"/>
    </source>
</evidence>
<evidence type="ECO:0000256" key="13">
    <source>
        <dbReference type="ARBA" id="ARBA00023224"/>
    </source>
</evidence>
<dbReference type="OrthoDB" id="6022531at2759"/>
<dbReference type="eggNOG" id="KOG2087">
    <property type="taxonomic scope" value="Eukaryota"/>
</dbReference>
<dbReference type="SMART" id="SM00369">
    <property type="entry name" value="LRR_TYP"/>
    <property type="match status" value="7"/>
</dbReference>
<comment type="similarity">
    <text evidence="2 15">Belongs to the G-protein coupled receptor 1 family.</text>
</comment>
<evidence type="ECO:0000256" key="7">
    <source>
        <dbReference type="ARBA" id="ARBA00022989"/>
    </source>
</evidence>
<evidence type="ECO:0000259" key="18">
    <source>
        <dbReference type="PROSITE" id="PS50262"/>
    </source>
</evidence>
<dbReference type="InterPro" id="IPR036055">
    <property type="entry name" value="LDL_receptor-like_sf"/>
</dbReference>
<dbReference type="GO" id="GO:0048640">
    <property type="term" value="P:negative regulation of developmental growth"/>
    <property type="evidence" value="ECO:0007669"/>
    <property type="project" value="EnsemblMetazoa"/>
</dbReference>
<evidence type="ECO:0000256" key="12">
    <source>
        <dbReference type="ARBA" id="ARBA00023180"/>
    </source>
</evidence>
<dbReference type="Proteomes" id="UP000009192">
    <property type="component" value="Unassembled WGS sequence"/>
</dbReference>
<feature type="transmembrane region" description="Helical" evidence="17">
    <location>
        <begin position="451"/>
        <end position="469"/>
    </location>
</feature>
<gene>
    <name evidence="19" type="primary">Dmoj\GI22413</name>
    <name evidence="19" type="ORF">Dmoj_GI22413</name>
</gene>
<dbReference type="PROSITE" id="PS50262">
    <property type="entry name" value="G_PROTEIN_RECEP_F1_2"/>
    <property type="match status" value="1"/>
</dbReference>
<dbReference type="PANTHER" id="PTHR24372">
    <property type="entry name" value="GLYCOPROTEIN HORMONE RECEPTOR"/>
    <property type="match status" value="1"/>
</dbReference>
<feature type="transmembrane region" description="Helical" evidence="17">
    <location>
        <begin position="620"/>
        <end position="645"/>
    </location>
</feature>
<feature type="transmembrane region" description="Helical" evidence="17">
    <location>
        <begin position="696"/>
        <end position="718"/>
    </location>
</feature>
<dbReference type="Pfam" id="PF13855">
    <property type="entry name" value="LRR_8"/>
    <property type="match status" value="2"/>
</dbReference>
<keyword evidence="13 15" id="KW-0807">Transducer</keyword>
<keyword evidence="8 15" id="KW-0297">G-protein coupled receptor</keyword>
<feature type="compositionally biased region" description="Low complexity" evidence="16">
    <location>
        <begin position="744"/>
        <end position="758"/>
    </location>
</feature>
<evidence type="ECO:0000256" key="10">
    <source>
        <dbReference type="ARBA" id="ARBA00023157"/>
    </source>
</evidence>
<dbReference type="GO" id="GO:0005520">
    <property type="term" value="F:insulin-like growth factor binding"/>
    <property type="evidence" value="ECO:0007669"/>
    <property type="project" value="EnsemblMetazoa"/>
</dbReference>
<dbReference type="PhylomeDB" id="B4K4V9"/>
<dbReference type="InterPro" id="IPR008112">
    <property type="entry name" value="Relaxin_rcpt"/>
</dbReference>
<dbReference type="PANTHER" id="PTHR24372:SF80">
    <property type="entry name" value="FI21465P1-RELATED"/>
    <property type="match status" value="1"/>
</dbReference>
<evidence type="ECO:0000256" key="9">
    <source>
        <dbReference type="ARBA" id="ARBA00023136"/>
    </source>
</evidence>
<dbReference type="GO" id="GO:0106024">
    <property type="term" value="P:negative regulation of pupariation"/>
    <property type="evidence" value="ECO:0007669"/>
    <property type="project" value="EnsemblMetazoa"/>
</dbReference>
<protein>
    <recommendedName>
        <fullName evidence="18">G-protein coupled receptors family 1 profile domain-containing protein</fullName>
    </recommendedName>
</protein>
<dbReference type="Gene3D" id="3.80.10.10">
    <property type="entry name" value="Ribonuclease Inhibitor"/>
    <property type="match status" value="2"/>
</dbReference>
<dbReference type="SUPFAM" id="SSF81321">
    <property type="entry name" value="Family A G protein-coupled receptor-like"/>
    <property type="match status" value="1"/>
</dbReference>
<dbReference type="FunFam" id="1.20.1070.10:FF:000023">
    <property type="entry name" value="Relaxin family peptide receptor 1"/>
    <property type="match status" value="1"/>
</dbReference>
<evidence type="ECO:0000256" key="15">
    <source>
        <dbReference type="RuleBase" id="RU000688"/>
    </source>
</evidence>
<dbReference type="PROSITE" id="PS01209">
    <property type="entry name" value="LDLRA_1"/>
    <property type="match status" value="1"/>
</dbReference>
<keyword evidence="6" id="KW-0677">Repeat</keyword>
<dbReference type="CDD" id="cd00112">
    <property type="entry name" value="LDLa"/>
    <property type="match status" value="1"/>
</dbReference>
<dbReference type="PRINTS" id="PR00237">
    <property type="entry name" value="GPCRRHODOPSN"/>
</dbReference>
<feature type="transmembrane region" description="Helical" evidence="17">
    <location>
        <begin position="665"/>
        <end position="690"/>
    </location>
</feature>
<feature type="transmembrane region" description="Helical" evidence="17">
    <location>
        <begin position="566"/>
        <end position="590"/>
    </location>
</feature>
<comment type="caution">
    <text evidence="14">Lacks conserved residue(s) required for the propagation of feature annotation.</text>
</comment>
<keyword evidence="9 17" id="KW-0472">Membrane</keyword>
<feature type="transmembrane region" description="Helical" evidence="17">
    <location>
        <begin position="525"/>
        <end position="546"/>
    </location>
</feature>
<evidence type="ECO:0000256" key="4">
    <source>
        <dbReference type="ARBA" id="ARBA00022614"/>
    </source>
</evidence>
<dbReference type="Pfam" id="PF00001">
    <property type="entry name" value="7tm_1"/>
    <property type="match status" value="1"/>
</dbReference>
<feature type="region of interest" description="Disordered" evidence="16">
    <location>
        <begin position="740"/>
        <end position="769"/>
    </location>
</feature>
<keyword evidence="11 15" id="KW-0675">Receptor</keyword>
<comment type="subcellular location">
    <subcellularLocation>
        <location evidence="1">Cell membrane</location>
        <topology evidence="1">Multi-pass membrane protein</topology>
    </subcellularLocation>
</comment>
<evidence type="ECO:0000256" key="11">
    <source>
        <dbReference type="ARBA" id="ARBA00023170"/>
    </source>
</evidence>
<dbReference type="SMART" id="SM00192">
    <property type="entry name" value="LDLa"/>
    <property type="match status" value="1"/>
</dbReference>
<dbReference type="SUPFAM" id="SSF57424">
    <property type="entry name" value="LDL receptor-like module"/>
    <property type="match status" value="1"/>
</dbReference>
<dbReference type="InParanoid" id="B4K4V9"/>
<dbReference type="OMA" id="ALMPIHI"/>
<feature type="compositionally biased region" description="Polar residues" evidence="16">
    <location>
        <begin position="759"/>
        <end position="769"/>
    </location>
</feature>
<evidence type="ECO:0000256" key="5">
    <source>
        <dbReference type="ARBA" id="ARBA00022692"/>
    </source>
</evidence>
<dbReference type="PRINTS" id="PR01739">
    <property type="entry name" value="RELAXINR"/>
</dbReference>
<keyword evidence="4" id="KW-0433">Leucine-rich repeat</keyword>
<dbReference type="InterPro" id="IPR023415">
    <property type="entry name" value="LDLR_class-A_CS"/>
</dbReference>
<evidence type="ECO:0000256" key="8">
    <source>
        <dbReference type="ARBA" id="ARBA00023040"/>
    </source>
</evidence>